<dbReference type="VEuPathDB" id="PlasmoDB:AK88_01850"/>
<proteinExistence type="predicted"/>
<dbReference type="Proteomes" id="UP000054561">
    <property type="component" value="Unassembled WGS sequence"/>
</dbReference>
<evidence type="ECO:0000256" key="1">
    <source>
        <dbReference type="SAM" id="MobiDB-lite"/>
    </source>
</evidence>
<dbReference type="AlphaFoldDB" id="A0A0D9QSJ5"/>
<feature type="compositionally biased region" description="Basic and acidic residues" evidence="1">
    <location>
        <begin position="253"/>
        <end position="275"/>
    </location>
</feature>
<keyword evidence="4" id="KW-1185">Reference proteome</keyword>
<evidence type="ECO:0000259" key="2">
    <source>
        <dbReference type="Pfam" id="PF12319"/>
    </source>
</evidence>
<dbReference type="InterPro" id="IPR022089">
    <property type="entry name" value="Plasmodium-antigen_C"/>
</dbReference>
<name>A0A0D9QSJ5_PLAFR</name>
<dbReference type="RefSeq" id="XP_012334908.1">
    <property type="nucleotide sequence ID" value="XM_012479485.1"/>
</dbReference>
<dbReference type="OrthoDB" id="387681at2759"/>
<evidence type="ECO:0000313" key="4">
    <source>
        <dbReference type="Proteomes" id="UP000054561"/>
    </source>
</evidence>
<feature type="compositionally biased region" description="Basic and acidic residues" evidence="1">
    <location>
        <begin position="228"/>
        <end position="239"/>
    </location>
</feature>
<feature type="domain" description="Tryptophan/threonine-rich plasmodium antigen C-terminal" evidence="2">
    <location>
        <begin position="307"/>
        <end position="522"/>
    </location>
</feature>
<dbReference type="EMBL" id="KQ001660">
    <property type="protein sequence ID" value="KJP88571.1"/>
    <property type="molecule type" value="Genomic_DNA"/>
</dbReference>
<dbReference type="GeneID" id="24267164"/>
<accession>A0A0D9QSJ5</accession>
<feature type="compositionally biased region" description="Acidic residues" evidence="1">
    <location>
        <begin position="144"/>
        <end position="170"/>
    </location>
</feature>
<protein>
    <recommendedName>
        <fullName evidence="2">Tryptophan/threonine-rich plasmodium antigen C-terminal domain-containing protein</fullName>
    </recommendedName>
</protein>
<feature type="compositionally biased region" description="Basic and acidic residues" evidence="1">
    <location>
        <begin position="196"/>
        <end position="207"/>
    </location>
</feature>
<gene>
    <name evidence="3" type="ORF">AK88_01850</name>
</gene>
<reference evidence="3 4" key="1">
    <citation type="submission" date="2014-03" db="EMBL/GenBank/DDBJ databases">
        <title>The Genome Sequence of Plasmodium fragile nilgiri.</title>
        <authorList>
            <consortium name="The Broad Institute Genomics Platform"/>
            <consortium name="The Broad Institute Genome Sequencing Center for Infectious Disease"/>
            <person name="Neafsey D."/>
            <person name="Duraisingh M."/>
            <person name="Young S.K."/>
            <person name="Zeng Q."/>
            <person name="Gargeya S."/>
            <person name="Abouelleil A."/>
            <person name="Alvarado L."/>
            <person name="Chapman S.B."/>
            <person name="Gainer-Dewar J."/>
            <person name="Goldberg J."/>
            <person name="Griggs A."/>
            <person name="Gujja S."/>
            <person name="Hansen M."/>
            <person name="Howarth C."/>
            <person name="Imamovic A."/>
            <person name="Larimer J."/>
            <person name="Pearson M."/>
            <person name="Poon T.W."/>
            <person name="Priest M."/>
            <person name="Roberts A."/>
            <person name="Saif S."/>
            <person name="Shea T."/>
            <person name="Sykes S."/>
            <person name="Wortman J."/>
            <person name="Nusbaum C."/>
            <person name="Birren B."/>
        </authorList>
    </citation>
    <scope>NUCLEOTIDE SEQUENCE [LARGE SCALE GENOMIC DNA]</scope>
    <source>
        <strain evidence="4">nilgiri</strain>
    </source>
</reference>
<feature type="region of interest" description="Disordered" evidence="1">
    <location>
        <begin position="144"/>
        <end position="275"/>
    </location>
</feature>
<organism evidence="3 4">
    <name type="scientific">Plasmodium fragile</name>
    <dbReference type="NCBI Taxonomy" id="5857"/>
    <lineage>
        <taxon>Eukaryota</taxon>
        <taxon>Sar</taxon>
        <taxon>Alveolata</taxon>
        <taxon>Apicomplexa</taxon>
        <taxon>Aconoidasida</taxon>
        <taxon>Haemosporida</taxon>
        <taxon>Plasmodiidae</taxon>
        <taxon>Plasmodium</taxon>
        <taxon>Plasmodium (Plasmodium)</taxon>
    </lineage>
</organism>
<evidence type="ECO:0000313" key="3">
    <source>
        <dbReference type="EMBL" id="KJP88571.1"/>
    </source>
</evidence>
<dbReference type="OMA" id="PYGNYEN"/>
<sequence length="528" mass="61614">MAHANIKTTSTSFFLQGTLKSQSNNGSRPIKACSGANEAAESRGKKAHRNFLSKTAAILFVGSAYIFLKHQDDLQRQHVASSTLQGNRNVTRNLATTIEAATPSQDKFQLEDIDWVQSEDNGQDVPAGETQGIGYLEGEDEVQQEVYSDEDWEETEDEEQAVADEGESEGETTGVRKNGSDKPTSSSTNKRKSVNKHQDKIVTKKEATNYYSVKNKEDLKHSRLNGNEAEKAKNKERESINNNLSVENALKQSKRDEKEKESGEKTEEQGEVNADKQCAEEAAELESTQAQEEVQEHYVMEDSVFTDWNRFMQNLEYDWEEFRVYLNKARAKFMEQKNKEHSRWINLVLCKWIHYTQISTTGEDPQNLRKRHLSNVEYKKWFNTEIKPQIDVQLDKWFNDTHLNLFKILKNNMIQFKNKKIKEWLMYHWKQNEGYSGYESLELMTASEFLNLVKSREWYRSSIDMDYQGQELTKWFLPKEKEYLKQEQSTWAHWEKDKYDVINSMCITLSGKRLTQEEWNQFVNEIKI</sequence>
<dbReference type="Pfam" id="PF12319">
    <property type="entry name" value="TryThrA_C"/>
    <property type="match status" value="1"/>
</dbReference>